<dbReference type="Gene3D" id="3.40.1010.10">
    <property type="entry name" value="Cobalt-precorrin-4 Transmethylase, Domain 1"/>
    <property type="match status" value="1"/>
</dbReference>
<dbReference type="GO" id="GO:0008168">
    <property type="term" value="F:methyltransferase activity"/>
    <property type="evidence" value="ECO:0007669"/>
    <property type="project" value="UniProtKB-KW"/>
</dbReference>
<evidence type="ECO:0000256" key="1">
    <source>
        <dbReference type="ARBA" id="ARBA00004953"/>
    </source>
</evidence>
<feature type="domain" description="Tetrapyrrole methylase" evidence="7">
    <location>
        <begin position="342"/>
        <end position="554"/>
    </location>
</feature>
<organism evidence="10 11">
    <name type="scientific">Aureimonas altamirensis</name>
    <dbReference type="NCBI Taxonomy" id="370622"/>
    <lineage>
        <taxon>Bacteria</taxon>
        <taxon>Pseudomonadati</taxon>
        <taxon>Pseudomonadota</taxon>
        <taxon>Alphaproteobacteria</taxon>
        <taxon>Hyphomicrobiales</taxon>
        <taxon>Aurantimonadaceae</taxon>
        <taxon>Aureimonas</taxon>
    </lineage>
</organism>
<dbReference type="InterPro" id="IPR006363">
    <property type="entry name" value="Cbl_synth_CobJ/CibH_dom"/>
</dbReference>
<dbReference type="RefSeq" id="WP_039195496.1">
    <property type="nucleotide sequence ID" value="NZ_JRFJ01000006.1"/>
</dbReference>
<dbReference type="InterPro" id="IPR035996">
    <property type="entry name" value="4pyrrol_Methylase_sf"/>
</dbReference>
<keyword evidence="4" id="KW-0808">Transferase</keyword>
<evidence type="ECO:0000259" key="8">
    <source>
        <dbReference type="Pfam" id="PF01890"/>
    </source>
</evidence>
<dbReference type="EMBL" id="JRFJ01000006">
    <property type="protein sequence ID" value="KHJ53375.1"/>
    <property type="molecule type" value="Genomic_DNA"/>
</dbReference>
<evidence type="ECO:0000256" key="3">
    <source>
        <dbReference type="ARBA" id="ARBA00022603"/>
    </source>
</evidence>
<proteinExistence type="predicted"/>
<dbReference type="Proteomes" id="UP000030826">
    <property type="component" value="Unassembled WGS sequence"/>
</dbReference>
<dbReference type="OrthoDB" id="9772960at2"/>
<dbReference type="CDD" id="cd11646">
    <property type="entry name" value="Precorrin_3B_C17_MT"/>
    <property type="match status" value="1"/>
</dbReference>
<dbReference type="GO" id="GO:0032259">
    <property type="term" value="P:methylation"/>
    <property type="evidence" value="ECO:0007669"/>
    <property type="project" value="UniProtKB-KW"/>
</dbReference>
<protein>
    <submittedName>
        <fullName evidence="10">Precorrin-3B methylase</fullName>
    </submittedName>
</protein>
<dbReference type="InterPro" id="IPR021744">
    <property type="entry name" value="CbiG_N"/>
</dbReference>
<evidence type="ECO:0000256" key="5">
    <source>
        <dbReference type="ARBA" id="ARBA00022691"/>
    </source>
</evidence>
<dbReference type="InterPro" id="IPR038029">
    <property type="entry name" value="GbiG_N_sf"/>
</dbReference>
<dbReference type="InterPro" id="IPR051810">
    <property type="entry name" value="Precorrin_MeTrfase"/>
</dbReference>
<dbReference type="InterPro" id="IPR036518">
    <property type="entry name" value="CobE/GbiG_C_sf"/>
</dbReference>
<accession>A0A0B1Q3G3</accession>
<evidence type="ECO:0000259" key="9">
    <source>
        <dbReference type="Pfam" id="PF11760"/>
    </source>
</evidence>
<keyword evidence="3 10" id="KW-0489">Methyltransferase</keyword>
<name>A0A0B1Q3G3_9HYPH</name>
<dbReference type="PANTHER" id="PTHR47036:SF1">
    <property type="entry name" value="COBALT-FACTOR III C(17)-METHYLTRANSFERASE-RELATED"/>
    <property type="match status" value="1"/>
</dbReference>
<dbReference type="InterPro" id="IPR002750">
    <property type="entry name" value="CobE/GbiG_C"/>
</dbReference>
<comment type="caution">
    <text evidence="10">The sequence shown here is derived from an EMBL/GenBank/DDBJ whole genome shotgun (WGS) entry which is preliminary data.</text>
</comment>
<dbReference type="SUPFAM" id="SSF159664">
    <property type="entry name" value="CobE/GbiG C-terminal domain-like"/>
    <property type="match status" value="1"/>
</dbReference>
<dbReference type="GO" id="GO:0009236">
    <property type="term" value="P:cobalamin biosynthetic process"/>
    <property type="evidence" value="ECO:0007669"/>
    <property type="project" value="UniProtKB-UniPathway"/>
</dbReference>
<feature type="domain" description="Cobalamin synthesis G N-terminal" evidence="9">
    <location>
        <begin position="46"/>
        <end position="125"/>
    </location>
</feature>
<evidence type="ECO:0000256" key="2">
    <source>
        <dbReference type="ARBA" id="ARBA00022573"/>
    </source>
</evidence>
<dbReference type="Pfam" id="PF00590">
    <property type="entry name" value="TP_methylase"/>
    <property type="match status" value="1"/>
</dbReference>
<gene>
    <name evidence="10" type="ORF">LA66_18425</name>
</gene>
<evidence type="ECO:0000259" key="7">
    <source>
        <dbReference type="Pfam" id="PF00590"/>
    </source>
</evidence>
<dbReference type="InterPro" id="IPR014777">
    <property type="entry name" value="4pyrrole_Mease_sub1"/>
</dbReference>
<dbReference type="InterPro" id="IPR014776">
    <property type="entry name" value="4pyrrole_Mease_sub2"/>
</dbReference>
<keyword evidence="5" id="KW-0949">S-adenosyl-L-methionine</keyword>
<dbReference type="UniPathway" id="UPA00148"/>
<dbReference type="NCBIfam" id="TIGR01466">
    <property type="entry name" value="cobJ_cbiH"/>
    <property type="match status" value="1"/>
</dbReference>
<feature type="domain" description="CobE/GbiG C-terminal" evidence="8">
    <location>
        <begin position="205"/>
        <end position="325"/>
    </location>
</feature>
<dbReference type="PANTHER" id="PTHR47036">
    <property type="entry name" value="COBALT-FACTOR III C(17)-METHYLTRANSFERASE-RELATED"/>
    <property type="match status" value="1"/>
</dbReference>
<evidence type="ECO:0000256" key="4">
    <source>
        <dbReference type="ARBA" id="ARBA00022679"/>
    </source>
</evidence>
<evidence type="ECO:0000313" key="10">
    <source>
        <dbReference type="EMBL" id="KHJ53375.1"/>
    </source>
</evidence>
<dbReference type="AlphaFoldDB" id="A0A0B1Q3G3"/>
<dbReference type="Pfam" id="PF11760">
    <property type="entry name" value="CbiG_N"/>
    <property type="match status" value="1"/>
</dbReference>
<sequence length="607" mass="63542">MRPAIVILHAPAMATARRIQAELTAEIHAPDGIDGADAHFSGLAGHLRGLFLEGRPIVAVMAAGALIRILAPSLSDKRSEPPVLAVSEDGCSIVPLLGGHRGANDMARRLAGALHGHAAVTTAGDTRFGVALDAPPCGWRLENPQDAKPAMAALLAGAAARITAEADWLTALSVPRADDASVMLSEDDAERAPRPGELLYRPQRLVLGMGAERGAPADEAITLAEQALQQAGVSPLCLAMVATLDVKADEASLNAVAAHFNVPLRVFDAATLEAETHRLATPSDIVFAEVGCRGVAEGAALAAGGQEATLVLAKRKSRRVTAAVARAPRPLSACSIGRARGRLTLVGIGPGAPEWRSPEAHAAIEAADDRVGYGLYLDLVADIPGSGRRHDFPLGAEEDRVRHALLLAAEGREVALVCSGDAGIYAMATLAYELIDTGELPAAARRVEVVVCPGISALQAAAARAGAPLGHDFCTISLSDLLTPWPDIERRVRAAAEGDFVIAFYNPVSRRRRSQLADARAILLEHRPAETPVVLATNLGRPGETVRIVSLADLRVDDVDMLTVVIVGSSQTRRMRTGDGREHAYTPRGYAGKAGSGLTANATRERT</sequence>
<dbReference type="Gene3D" id="3.40.50.11220">
    <property type="match status" value="1"/>
</dbReference>
<evidence type="ECO:0000256" key="6">
    <source>
        <dbReference type="SAM" id="MobiDB-lite"/>
    </source>
</evidence>
<reference evidence="10 11" key="1">
    <citation type="submission" date="2014-09" db="EMBL/GenBank/DDBJ databases">
        <title>Isolation and characterization of Aurantimonas altamirensis ON-56566 from clinical sample following a dog bite.</title>
        <authorList>
            <person name="Eshaghi A."/>
            <person name="Li A."/>
            <person name="Shahinas D."/>
            <person name="Bahn P."/>
            <person name="Kus J.V."/>
            <person name="Patel S.N."/>
        </authorList>
    </citation>
    <scope>NUCLEOTIDE SEQUENCE [LARGE SCALE GENOMIC DNA]</scope>
    <source>
        <strain evidence="10 11">ON-56566</strain>
    </source>
</reference>
<dbReference type="Pfam" id="PF01890">
    <property type="entry name" value="CbiG_C"/>
    <property type="match status" value="1"/>
</dbReference>
<keyword evidence="2" id="KW-0169">Cobalamin biosynthesis</keyword>
<dbReference type="STRING" id="370622.LA66_18425"/>
<dbReference type="SUPFAM" id="SSF159672">
    <property type="entry name" value="CbiG N-terminal domain-like"/>
    <property type="match status" value="1"/>
</dbReference>
<feature type="compositionally biased region" description="Basic and acidic residues" evidence="6">
    <location>
        <begin position="576"/>
        <end position="585"/>
    </location>
</feature>
<feature type="compositionally biased region" description="Polar residues" evidence="6">
    <location>
        <begin position="598"/>
        <end position="607"/>
    </location>
</feature>
<evidence type="ECO:0000313" key="11">
    <source>
        <dbReference type="Proteomes" id="UP000030826"/>
    </source>
</evidence>
<dbReference type="Gene3D" id="3.30.950.10">
    <property type="entry name" value="Methyltransferase, Cobalt-precorrin-4 Transmethylase, Domain 2"/>
    <property type="match status" value="1"/>
</dbReference>
<dbReference type="InterPro" id="IPR000878">
    <property type="entry name" value="4pyrrol_Mease"/>
</dbReference>
<dbReference type="Gene3D" id="3.30.420.180">
    <property type="entry name" value="CobE/GbiG C-terminal domain"/>
    <property type="match status" value="1"/>
</dbReference>
<dbReference type="SUPFAM" id="SSF53790">
    <property type="entry name" value="Tetrapyrrole methylase"/>
    <property type="match status" value="1"/>
</dbReference>
<comment type="pathway">
    <text evidence="1">Cofactor biosynthesis; adenosylcobalamin biosynthesis.</text>
</comment>
<feature type="region of interest" description="Disordered" evidence="6">
    <location>
        <begin position="575"/>
        <end position="607"/>
    </location>
</feature>